<sequence length="77" mass="8954">MKMLPEAGITPKQIQKFLTVMGEDLFSTEKIQSLLHPEKVSQFTVESEKLIRYMKDHDDYTEKLNLQLEEGITLLTI</sequence>
<accession>A0ABR2KRI3</accession>
<dbReference type="EMBL" id="JAPFFF010000003">
    <property type="protein sequence ID" value="KAK8893737.1"/>
    <property type="molecule type" value="Genomic_DNA"/>
</dbReference>
<reference evidence="1 2" key="1">
    <citation type="submission" date="2024-04" db="EMBL/GenBank/DDBJ databases">
        <title>Tritrichomonas musculus Genome.</title>
        <authorList>
            <person name="Alves-Ferreira E."/>
            <person name="Grigg M."/>
            <person name="Lorenzi H."/>
            <person name="Galac M."/>
        </authorList>
    </citation>
    <scope>NUCLEOTIDE SEQUENCE [LARGE SCALE GENOMIC DNA]</scope>
    <source>
        <strain evidence="1 2">EAF2021</strain>
    </source>
</reference>
<evidence type="ECO:0000313" key="2">
    <source>
        <dbReference type="Proteomes" id="UP001470230"/>
    </source>
</evidence>
<name>A0ABR2KRI3_9EUKA</name>
<gene>
    <name evidence="1" type="ORF">M9Y10_022166</name>
</gene>
<protein>
    <submittedName>
        <fullName evidence="1">Uncharacterized protein</fullName>
    </submittedName>
</protein>
<keyword evidence="2" id="KW-1185">Reference proteome</keyword>
<organism evidence="1 2">
    <name type="scientific">Tritrichomonas musculus</name>
    <dbReference type="NCBI Taxonomy" id="1915356"/>
    <lineage>
        <taxon>Eukaryota</taxon>
        <taxon>Metamonada</taxon>
        <taxon>Parabasalia</taxon>
        <taxon>Tritrichomonadida</taxon>
        <taxon>Tritrichomonadidae</taxon>
        <taxon>Tritrichomonas</taxon>
    </lineage>
</organism>
<dbReference type="Proteomes" id="UP001470230">
    <property type="component" value="Unassembled WGS sequence"/>
</dbReference>
<evidence type="ECO:0000313" key="1">
    <source>
        <dbReference type="EMBL" id="KAK8893737.1"/>
    </source>
</evidence>
<comment type="caution">
    <text evidence="1">The sequence shown here is derived from an EMBL/GenBank/DDBJ whole genome shotgun (WGS) entry which is preliminary data.</text>
</comment>
<proteinExistence type="predicted"/>